<dbReference type="Pfam" id="PF00903">
    <property type="entry name" value="Glyoxalase"/>
    <property type="match status" value="1"/>
</dbReference>
<dbReference type="CDD" id="cd06587">
    <property type="entry name" value="VOC"/>
    <property type="match status" value="1"/>
</dbReference>
<feature type="region of interest" description="Disordered" evidence="1">
    <location>
        <begin position="164"/>
        <end position="192"/>
    </location>
</feature>
<name>A0ABW2CF87_9ACTN</name>
<feature type="domain" description="VOC" evidence="2">
    <location>
        <begin position="10"/>
        <end position="144"/>
    </location>
</feature>
<protein>
    <submittedName>
        <fullName evidence="3">VOC family protein</fullName>
    </submittedName>
</protein>
<comment type="caution">
    <text evidence="3">The sequence shown here is derived from an EMBL/GenBank/DDBJ whole genome shotgun (WGS) entry which is preliminary data.</text>
</comment>
<reference evidence="4" key="1">
    <citation type="journal article" date="2019" name="Int. J. Syst. Evol. Microbiol.">
        <title>The Global Catalogue of Microorganisms (GCM) 10K type strain sequencing project: providing services to taxonomists for standard genome sequencing and annotation.</title>
        <authorList>
            <consortium name="The Broad Institute Genomics Platform"/>
            <consortium name="The Broad Institute Genome Sequencing Center for Infectious Disease"/>
            <person name="Wu L."/>
            <person name="Ma J."/>
        </authorList>
    </citation>
    <scope>NUCLEOTIDE SEQUENCE [LARGE SCALE GENOMIC DNA]</scope>
    <source>
        <strain evidence="4">JCM 3369</strain>
    </source>
</reference>
<evidence type="ECO:0000256" key="1">
    <source>
        <dbReference type="SAM" id="MobiDB-lite"/>
    </source>
</evidence>
<evidence type="ECO:0000259" key="2">
    <source>
        <dbReference type="PROSITE" id="PS51819"/>
    </source>
</evidence>
<organism evidence="3 4">
    <name type="scientific">Actinomadura yumaensis</name>
    <dbReference type="NCBI Taxonomy" id="111807"/>
    <lineage>
        <taxon>Bacteria</taxon>
        <taxon>Bacillati</taxon>
        <taxon>Actinomycetota</taxon>
        <taxon>Actinomycetes</taxon>
        <taxon>Streptosporangiales</taxon>
        <taxon>Thermomonosporaceae</taxon>
        <taxon>Actinomadura</taxon>
    </lineage>
</organism>
<dbReference type="InterPro" id="IPR029068">
    <property type="entry name" value="Glyas_Bleomycin-R_OHBP_Dase"/>
</dbReference>
<dbReference type="InterPro" id="IPR004360">
    <property type="entry name" value="Glyas_Fos-R_dOase_dom"/>
</dbReference>
<accession>A0ABW2CF87</accession>
<dbReference type="SUPFAM" id="SSF54593">
    <property type="entry name" value="Glyoxalase/Bleomycin resistance protein/Dihydroxybiphenyl dioxygenase"/>
    <property type="match status" value="1"/>
</dbReference>
<proteinExistence type="predicted"/>
<dbReference type="PROSITE" id="PS51819">
    <property type="entry name" value="VOC"/>
    <property type="match status" value="1"/>
</dbReference>
<evidence type="ECO:0000313" key="3">
    <source>
        <dbReference type="EMBL" id="MFC6880184.1"/>
    </source>
</evidence>
<evidence type="ECO:0000313" key="4">
    <source>
        <dbReference type="Proteomes" id="UP001596380"/>
    </source>
</evidence>
<feature type="compositionally biased region" description="Basic and acidic residues" evidence="1">
    <location>
        <begin position="181"/>
        <end position="192"/>
    </location>
</feature>
<sequence length="192" mass="22059">MTTKNGLPLRLHHHAWVVDDLEVNRRFYEDVIGLPLVATWTETDELFGAERVYCHTFFGIADGGALAFFQFANPEDTKLFKTEINFTPWRHIALKVDQEQQDALRERFAEAGYVEPDTFTVDHGYCVSLYITDPNGLQLEFVVDPPDVEAIDAERRRTAHEDLARWLGGDHSSNNAWRPSDAQDRPNARNDR</sequence>
<dbReference type="InterPro" id="IPR037523">
    <property type="entry name" value="VOC_core"/>
</dbReference>
<dbReference type="Gene3D" id="3.10.180.10">
    <property type="entry name" value="2,3-Dihydroxybiphenyl 1,2-Dioxygenase, domain 1"/>
    <property type="match status" value="1"/>
</dbReference>
<dbReference type="Proteomes" id="UP001596380">
    <property type="component" value="Unassembled WGS sequence"/>
</dbReference>
<gene>
    <name evidence="3" type="ORF">ACFQKB_10455</name>
</gene>
<dbReference type="EMBL" id="JBHSXS010000004">
    <property type="protein sequence ID" value="MFC6880184.1"/>
    <property type="molecule type" value="Genomic_DNA"/>
</dbReference>
<dbReference type="RefSeq" id="WP_160820674.1">
    <property type="nucleotide sequence ID" value="NZ_JBHSXE010000001.1"/>
</dbReference>
<keyword evidence="4" id="KW-1185">Reference proteome</keyword>